<comment type="pathway">
    <text evidence="2">Cell wall biogenesis; peptidoglycan biosynthesis.</text>
</comment>
<keyword evidence="2" id="KW-0961">Cell wall biogenesis/degradation</keyword>
<dbReference type="GO" id="GO:0008270">
    <property type="term" value="F:zinc ion binding"/>
    <property type="evidence" value="ECO:0007669"/>
    <property type="project" value="UniProtKB-UniRule"/>
</dbReference>
<evidence type="ECO:0000313" key="8">
    <source>
        <dbReference type="Proteomes" id="UP000463388"/>
    </source>
</evidence>
<keyword evidence="3" id="KW-0547">Nucleotide-binding</keyword>
<keyword evidence="8" id="KW-1185">Reference proteome</keyword>
<dbReference type="OrthoDB" id="9803907at2"/>
<dbReference type="InterPro" id="IPR043703">
    <property type="entry name" value="Lipid_II_synth_MurT"/>
</dbReference>
<name>A0A6N8JJK4_9ACTN</name>
<feature type="domain" description="CobB/CobQ-like glutamine amidotransferase" evidence="4">
    <location>
        <begin position="515"/>
        <end position="712"/>
    </location>
</feature>
<dbReference type="HAMAP" id="MF_02213">
    <property type="entry name" value="Lipid_II_synth_GatD"/>
    <property type="match status" value="1"/>
</dbReference>
<comment type="similarity">
    <text evidence="2">Belongs to the CobB/CobQ family. GatD subfamily.</text>
</comment>
<comment type="catalytic activity">
    <reaction evidence="3">
        <text>beta-D-GlcNAc-(1-&gt;4)-Mur2Ac(oyl-L-Ala-gamma-D-O-P-Glu-L-Lys-D-Ala-D-Ala)-di-trans,octa-cis-undecaprenyl diphosphate + NH4(+) = beta-D-GlcNAc-(1-&gt;4)-Mur2Ac(oyl-L-Ala-D-isoglutaminyl-L-Lys-D-Ala-D-Ala)-di-trans,octa-cis-undecaprenyl diphosphate + phosphate + H(+)</text>
        <dbReference type="Rhea" id="RHEA:57932"/>
        <dbReference type="ChEBI" id="CHEBI:15378"/>
        <dbReference type="ChEBI" id="CHEBI:28938"/>
        <dbReference type="ChEBI" id="CHEBI:43474"/>
        <dbReference type="ChEBI" id="CHEBI:62233"/>
        <dbReference type="ChEBI" id="CHEBI:143132"/>
    </reaction>
</comment>
<evidence type="ECO:0000259" key="5">
    <source>
        <dbReference type="Pfam" id="PF08245"/>
    </source>
</evidence>
<dbReference type="InterPro" id="IPR033949">
    <property type="entry name" value="CobQ_GATase1"/>
</dbReference>
<dbReference type="Pfam" id="PF08245">
    <property type="entry name" value="Mur_ligase_M"/>
    <property type="match status" value="1"/>
</dbReference>
<evidence type="ECO:0000259" key="4">
    <source>
        <dbReference type="Pfam" id="PF07685"/>
    </source>
</evidence>
<gene>
    <name evidence="3" type="primary">murT</name>
    <name evidence="2" type="synonym">gatD</name>
    <name evidence="7" type="ORF">GKZ27_01060</name>
</gene>
<dbReference type="InterPro" id="IPR036565">
    <property type="entry name" value="Mur-like_cat_sf"/>
</dbReference>
<feature type="binding site" evidence="3">
    <location>
        <position position="205"/>
    </location>
    <ligand>
        <name>Zn(2+)</name>
        <dbReference type="ChEBI" id="CHEBI:29105"/>
    </ligand>
</feature>
<dbReference type="PANTHER" id="PTHR23135:SF7">
    <property type="entry name" value="LIPID II ISOGLUTAMINYL SYNTHASE (GLUTAMINE-HYDROLYZING) SUBUNIT MURT"/>
    <property type="match status" value="1"/>
</dbReference>
<dbReference type="CDD" id="cd01750">
    <property type="entry name" value="GATase1_CobQ"/>
    <property type="match status" value="1"/>
</dbReference>
<comment type="subunit">
    <text evidence="2">Forms a heterodimer with MurT.</text>
</comment>
<feature type="binding site" evidence="2">
    <location>
        <position position="639"/>
    </location>
    <ligand>
        <name>substrate</name>
    </ligand>
</feature>
<feature type="active site" description="Nucleophile" evidence="2">
    <location>
        <position position="603"/>
    </location>
</feature>
<dbReference type="PROSITE" id="PS51274">
    <property type="entry name" value="GATASE_COBBQ"/>
    <property type="match status" value="1"/>
</dbReference>
<comment type="catalytic activity">
    <reaction evidence="2">
        <text>beta-D-GlcNAc-(1-&gt;4)-Mur2Ac(oyl-L-Ala-gamma-D-Glu-L-Lys-D-Ala-D-Ala)-di-trans,octa-cis-undecaprenyl diphosphate + L-glutamine + ATP + H2O = beta-D-GlcNAc-(1-&gt;4)-Mur2Ac(oyl-L-Ala-D-isoglutaminyl-L-Lys-D-Ala-D-Ala)-di-trans,octa-cis-undecaprenyl diphosphate + L-glutamate + ADP + phosphate + H(+)</text>
        <dbReference type="Rhea" id="RHEA:57928"/>
        <dbReference type="ChEBI" id="CHEBI:15377"/>
        <dbReference type="ChEBI" id="CHEBI:15378"/>
        <dbReference type="ChEBI" id="CHEBI:29985"/>
        <dbReference type="ChEBI" id="CHEBI:30616"/>
        <dbReference type="ChEBI" id="CHEBI:43474"/>
        <dbReference type="ChEBI" id="CHEBI:58359"/>
        <dbReference type="ChEBI" id="CHEBI:60033"/>
        <dbReference type="ChEBI" id="CHEBI:62233"/>
        <dbReference type="ChEBI" id="CHEBI:456216"/>
        <dbReference type="EC" id="6.3.5.13"/>
    </reaction>
</comment>
<comment type="catalytic activity">
    <reaction evidence="3">
        <text>beta-D-GlcNAc-(1-&gt;4)-Mur2Ac(oyl-L-Ala-gamma-D-Glu-L-Lys-D-Ala-D-Ala)-di-trans,octa-cis-undecaprenyl diphosphate + ATP = beta-D-GlcNAc-(1-&gt;4)-Mur2Ac(oyl-L-Ala-gamma-D-O-P-Glu-L-Lys-D-Ala-D-Ala)-di-trans,octa-cis-undecaprenyl diphosphate + ADP</text>
        <dbReference type="Rhea" id="RHEA:59488"/>
        <dbReference type="ChEBI" id="CHEBI:30616"/>
        <dbReference type="ChEBI" id="CHEBI:60033"/>
        <dbReference type="ChEBI" id="CHEBI:143132"/>
        <dbReference type="ChEBI" id="CHEBI:456216"/>
    </reaction>
</comment>
<dbReference type="InterPro" id="IPR043702">
    <property type="entry name" value="Lipid_II_synth_GatD"/>
</dbReference>
<dbReference type="GO" id="GO:0140282">
    <property type="term" value="F:carbon-nitrogen ligase activity on lipid II"/>
    <property type="evidence" value="ECO:0007669"/>
    <property type="project" value="UniProtKB-UniRule"/>
</dbReference>
<dbReference type="GO" id="GO:0005524">
    <property type="term" value="F:ATP binding"/>
    <property type="evidence" value="ECO:0007669"/>
    <property type="project" value="UniProtKB-UniRule"/>
</dbReference>
<dbReference type="InterPro" id="IPR011698">
    <property type="entry name" value="GATase_3"/>
</dbReference>
<dbReference type="GO" id="GO:0016881">
    <property type="term" value="F:acid-amino acid ligase activity"/>
    <property type="evidence" value="ECO:0007669"/>
    <property type="project" value="InterPro"/>
</dbReference>
<protein>
    <recommendedName>
        <fullName evidence="2 3">Multifunctional fusion protein</fullName>
    </recommendedName>
    <domain>
        <recommendedName>
            <fullName evidence="2">Lipid II isoglutaminyl synthase (glutamine-hydrolyzing) subunit GatD</fullName>
            <ecNumber evidence="2">6.3.5.13</ecNumber>
        </recommendedName>
        <alternativeName>
            <fullName evidence="2">Lipid II isoglutaminyl synthase glutaminase subunit</fullName>
            <ecNumber evidence="2">3.5.1.2</ecNumber>
        </alternativeName>
    </domain>
    <domain>
        <recommendedName>
            <fullName evidence="3">Lipid II isoglutaminyl synthase (glutamine-hydrolyzing) subunit MurT</fullName>
        </recommendedName>
    </domain>
</protein>
<dbReference type="GO" id="GO:0009252">
    <property type="term" value="P:peptidoglycan biosynthetic process"/>
    <property type="evidence" value="ECO:0007669"/>
    <property type="project" value="UniProtKB-UniRule"/>
</dbReference>
<dbReference type="GO" id="GO:0004359">
    <property type="term" value="F:glutaminase activity"/>
    <property type="evidence" value="ECO:0007669"/>
    <property type="project" value="UniProtKB-UniRule"/>
</dbReference>
<dbReference type="PANTHER" id="PTHR23135">
    <property type="entry name" value="MUR LIGASE FAMILY MEMBER"/>
    <property type="match status" value="1"/>
</dbReference>
<dbReference type="Pfam" id="PF08353">
    <property type="entry name" value="MurT_C"/>
    <property type="match status" value="1"/>
</dbReference>
<dbReference type="EMBL" id="WSRR01000002">
    <property type="protein sequence ID" value="MVX60065.1"/>
    <property type="molecule type" value="Genomic_DNA"/>
</dbReference>
<keyword evidence="2" id="KW-0436">Ligase</keyword>
<evidence type="ECO:0000259" key="6">
    <source>
        <dbReference type="Pfam" id="PF08353"/>
    </source>
</evidence>
<keyword evidence="2" id="KW-0378">Hydrolase</keyword>
<dbReference type="HAMAP" id="MF_02214">
    <property type="entry name" value="Lipid_II_synth_MurT"/>
    <property type="match status" value="1"/>
</dbReference>
<organism evidence="7 8">
    <name type="scientific">Adlercreutzia mucosicola</name>
    <dbReference type="NCBI Taxonomy" id="580026"/>
    <lineage>
        <taxon>Bacteria</taxon>
        <taxon>Bacillati</taxon>
        <taxon>Actinomycetota</taxon>
        <taxon>Coriobacteriia</taxon>
        <taxon>Eggerthellales</taxon>
        <taxon>Eggerthellaceae</taxon>
        <taxon>Adlercreutzia</taxon>
    </lineage>
</organism>
<feature type="domain" description="Mur ligase central" evidence="5">
    <location>
        <begin position="59"/>
        <end position="197"/>
    </location>
</feature>
<feature type="binding site" evidence="3">
    <location>
        <position position="230"/>
    </location>
    <ligand>
        <name>Zn(2+)</name>
        <dbReference type="ChEBI" id="CHEBI:29105"/>
    </ligand>
</feature>
<dbReference type="Gene3D" id="3.40.1190.10">
    <property type="entry name" value="Mur-like, catalytic domain"/>
    <property type="match status" value="1"/>
</dbReference>
<dbReference type="AlphaFoldDB" id="A0A6N8JJK4"/>
<keyword evidence="2" id="KW-0573">Peptidoglycan synthesis</keyword>
<keyword evidence="3" id="KW-0479">Metal-binding</keyword>
<dbReference type="InterPro" id="IPR013564">
    <property type="entry name" value="MurT_C"/>
</dbReference>
<dbReference type="Gene3D" id="3.40.50.880">
    <property type="match status" value="1"/>
</dbReference>
<keyword evidence="2" id="KW-0133">Cell shape</keyword>
<comment type="function">
    <text evidence="3">The lipid II isoglutaminyl synthase complex catalyzes the formation of alpha-D-isoglutamine in the cell wall lipid II stem peptide. The MurT subunit catalyzes the ATP-dependent amidation of D-glutamate residue of lipid II, converting it to an isoglutamine residue.</text>
</comment>
<feature type="binding site" evidence="3">
    <location>
        <position position="208"/>
    </location>
    <ligand>
        <name>Zn(2+)</name>
        <dbReference type="ChEBI" id="CHEBI:29105"/>
    </ligand>
</feature>
<evidence type="ECO:0000256" key="2">
    <source>
        <dbReference type="HAMAP-Rule" id="MF_02213"/>
    </source>
</evidence>
<comment type="subunit">
    <text evidence="3">Forms a heterodimer with GatD.</text>
</comment>
<dbReference type="RefSeq" id="WP_160344401.1">
    <property type="nucleotide sequence ID" value="NZ_WSRR01000002.1"/>
</dbReference>
<dbReference type="Proteomes" id="UP000463388">
    <property type="component" value="Unassembled WGS sequence"/>
</dbReference>
<proteinExistence type="inferred from homology"/>
<feature type="domain" description="Lipid II isoglutaminyl synthase (glutamine-hydrolyzing) subunit MurT C-terminal" evidence="6">
    <location>
        <begin position="322"/>
        <end position="436"/>
    </location>
</feature>
<comment type="similarity">
    <text evidence="3">Belongs to the MurCDEF family. MurT subfamily.</text>
</comment>
<dbReference type="SUPFAM" id="SSF53623">
    <property type="entry name" value="MurD-like peptide ligases, catalytic domain"/>
    <property type="match status" value="1"/>
</dbReference>
<sequence length="758" mass="80599">MSLRFTLARAVGAASTWGLKHVAHRPAANLPGRMALAIDPALLDELRGKCAEGSVITVGTNGKTSTNNLLADAFEAAGRTIICNRTGANLAAGISSALLQQPAAQWGVFECDELWLAHVLPHLRSNYVVLLNLFRDQLDRCGEIDRIQTSIAGALAASPDTVLVYNADDPLCARIADTVANRTVAFGLAESMNLAQNTVADAQMCQKCDGMVQYHYRQYGQLGDYYCTTCDFARPALDYAGRDIKLGADGVSMEICGPAACEQVRTPQATPYAAYNLVAAYALCREANIPTPAFQRAVDAFDPRNGRLQRYRLGGRDVLLNLAKNPTGFNQNLKIVEVDRGPKMVAFFINDQVADGRDISWIWDIDFEELAGQEDTVVFAGGSRAHDLAVRLKYAGITAAVIENIEDAFMRLGALTAAGVMPADAAVYAIANYTALPPVHAALDAMEAAEGGSGREAVGAAEAAAGTEEPRAVAGEVAGAAAKDAAGIAGPAEVAGAALVPDLAQSAGSTAPVVIAHLLPDLLNLYGDGGNVRILEQRLRWRGIPVEVRRIAHGETVDFSTVDLVFMGGGPDREQKLASEQLLAMRDDLAAYVEADGPLLAICGGYQILGTQWLWGDELVEGLALIDMETRRPGTSANRLIGDMMLTSPLASRPVIGYENHAGRTYLGTGVECFGRVVGKAGFGNNDSEGVEGVRYRNVVGTYSHGPLLSKNPEVADWLLARALEHWAERTGGAAPAWEPLDDAAEVAANEVMVRRLS</sequence>
<keyword evidence="1 2" id="KW-0315">Glutamine amidotransferase</keyword>
<evidence type="ECO:0000313" key="7">
    <source>
        <dbReference type="EMBL" id="MVX60065.1"/>
    </source>
</evidence>
<dbReference type="GO" id="GO:0071555">
    <property type="term" value="P:cell wall organization"/>
    <property type="evidence" value="ECO:0007669"/>
    <property type="project" value="UniProtKB-KW"/>
</dbReference>
<dbReference type="UniPathway" id="UPA00219"/>
<dbReference type="EC" id="3.5.1.2" evidence="2"/>
<dbReference type="EC" id="6.3.5.13" evidence="2"/>
<reference evidence="7 8" key="1">
    <citation type="submission" date="2019-12" db="EMBL/GenBank/DDBJ databases">
        <title>Microbes associate with the intestines of laboratory mice.</title>
        <authorList>
            <person name="Navarre W."/>
            <person name="Wong E."/>
        </authorList>
    </citation>
    <scope>NUCLEOTIDE SEQUENCE [LARGE SCALE GENOMIC DNA]</scope>
    <source>
        <strain evidence="7 8">NM66_B29</strain>
    </source>
</reference>
<comment type="catalytic activity">
    <reaction evidence="2">
        <text>L-glutamine + H2O = L-glutamate + NH4(+)</text>
        <dbReference type="Rhea" id="RHEA:15889"/>
        <dbReference type="ChEBI" id="CHEBI:15377"/>
        <dbReference type="ChEBI" id="CHEBI:28938"/>
        <dbReference type="ChEBI" id="CHEBI:29985"/>
        <dbReference type="ChEBI" id="CHEBI:58359"/>
        <dbReference type="EC" id="3.5.1.2"/>
    </reaction>
</comment>
<dbReference type="GO" id="GO:0008360">
    <property type="term" value="P:regulation of cell shape"/>
    <property type="evidence" value="ECO:0007669"/>
    <property type="project" value="UniProtKB-KW"/>
</dbReference>
<dbReference type="Pfam" id="PF07685">
    <property type="entry name" value="GATase_3"/>
    <property type="match status" value="1"/>
</dbReference>
<evidence type="ECO:0000256" key="3">
    <source>
        <dbReference type="HAMAP-Rule" id="MF_02214"/>
    </source>
</evidence>
<feature type="binding site" evidence="3">
    <location>
        <position position="227"/>
    </location>
    <ligand>
        <name>Zn(2+)</name>
        <dbReference type="ChEBI" id="CHEBI:29105"/>
    </ligand>
</feature>
<keyword evidence="3" id="KW-0862">Zinc</keyword>
<dbReference type="SUPFAM" id="SSF52317">
    <property type="entry name" value="Class I glutamine amidotransferase-like"/>
    <property type="match status" value="1"/>
</dbReference>
<dbReference type="InterPro" id="IPR013221">
    <property type="entry name" value="Mur_ligase_cen"/>
</dbReference>
<comment type="caution">
    <text evidence="7">The sequence shown here is derived from an EMBL/GenBank/DDBJ whole genome shotgun (WGS) entry which is preliminary data.</text>
</comment>
<feature type="active site" evidence="3">
    <location>
        <position position="358"/>
    </location>
</feature>
<evidence type="ECO:0000256" key="1">
    <source>
        <dbReference type="ARBA" id="ARBA00022962"/>
    </source>
</evidence>
<comment type="function">
    <text evidence="2">The lipid II isoglutaminyl synthase complex catalyzes the formation of alpha-D-isoglutamine in the cell wall lipid II stem peptide. The GatD subunit catalyzes the hydrolysis of glutamine to glutamate and ammonia. The resulting ammonia molecule is channeled to the active site of MurT.</text>
</comment>
<dbReference type="InterPro" id="IPR029062">
    <property type="entry name" value="Class_I_gatase-like"/>
</dbReference>
<dbReference type="GO" id="GO:0009236">
    <property type="term" value="P:cobalamin biosynthetic process"/>
    <property type="evidence" value="ECO:0007669"/>
    <property type="project" value="InterPro"/>
</dbReference>
<keyword evidence="3" id="KW-0067">ATP-binding</keyword>
<feature type="active site" evidence="2">
    <location>
        <position position="705"/>
    </location>
</feature>
<accession>A0A6N8JJK4</accession>